<protein>
    <submittedName>
        <fullName evidence="5">Tetratricopeptide repeat-containing protein</fullName>
    </submittedName>
</protein>
<keyword evidence="4" id="KW-1133">Transmembrane helix</keyword>
<dbReference type="InterPro" id="IPR019734">
    <property type="entry name" value="TPR_rpt"/>
</dbReference>
<proteinExistence type="predicted"/>
<dbReference type="PANTHER" id="PTHR44943:SF4">
    <property type="entry name" value="TPR REPEAT-CONTAINING PROTEIN MJ0798"/>
    <property type="match status" value="1"/>
</dbReference>
<evidence type="ECO:0000256" key="1">
    <source>
        <dbReference type="ARBA" id="ARBA00022737"/>
    </source>
</evidence>
<dbReference type="InterPro" id="IPR051685">
    <property type="entry name" value="Ycf3/AcsC/BcsC/TPR_MFPF"/>
</dbReference>
<gene>
    <name evidence="5" type="ORF">SAMN05421760_10853</name>
</gene>
<dbReference type="SUPFAM" id="SSF48452">
    <property type="entry name" value="TPR-like"/>
    <property type="match status" value="3"/>
</dbReference>
<dbReference type="AlphaFoldDB" id="A0A1N7N4U2"/>
<evidence type="ECO:0000313" key="6">
    <source>
        <dbReference type="Proteomes" id="UP000185999"/>
    </source>
</evidence>
<dbReference type="Pfam" id="PF13432">
    <property type="entry name" value="TPR_16"/>
    <property type="match status" value="1"/>
</dbReference>
<dbReference type="Proteomes" id="UP000185999">
    <property type="component" value="Unassembled WGS sequence"/>
</dbReference>
<organism evidence="5 6">
    <name type="scientific">Neptunomonas antarctica</name>
    <dbReference type="NCBI Taxonomy" id="619304"/>
    <lineage>
        <taxon>Bacteria</taxon>
        <taxon>Pseudomonadati</taxon>
        <taxon>Pseudomonadota</taxon>
        <taxon>Gammaproteobacteria</taxon>
        <taxon>Oceanospirillales</taxon>
        <taxon>Oceanospirillaceae</taxon>
        <taxon>Neptunomonas</taxon>
    </lineage>
</organism>
<keyword evidence="4" id="KW-0472">Membrane</keyword>
<keyword evidence="1" id="KW-0677">Repeat</keyword>
<dbReference type="SMART" id="SM00028">
    <property type="entry name" value="TPR"/>
    <property type="match status" value="5"/>
</dbReference>
<dbReference type="PROSITE" id="PS50005">
    <property type="entry name" value="TPR"/>
    <property type="match status" value="2"/>
</dbReference>
<dbReference type="PANTHER" id="PTHR44943">
    <property type="entry name" value="CELLULOSE SYNTHASE OPERON PROTEIN C"/>
    <property type="match status" value="1"/>
</dbReference>
<reference evidence="6" key="1">
    <citation type="submission" date="2017-01" db="EMBL/GenBank/DDBJ databases">
        <authorList>
            <person name="Varghese N."/>
            <person name="Submissions S."/>
        </authorList>
    </citation>
    <scope>NUCLEOTIDE SEQUENCE [LARGE SCALE GENOMIC DNA]</scope>
    <source>
        <strain evidence="6">DSM 22306</strain>
    </source>
</reference>
<dbReference type="Gene3D" id="1.25.40.10">
    <property type="entry name" value="Tetratricopeptide repeat domain"/>
    <property type="match status" value="3"/>
</dbReference>
<dbReference type="OrthoDB" id="9766710at2"/>
<name>A0A1N7N4U2_9GAMM</name>
<dbReference type="Pfam" id="PF13424">
    <property type="entry name" value="TPR_12"/>
    <property type="match status" value="1"/>
</dbReference>
<evidence type="ECO:0000256" key="2">
    <source>
        <dbReference type="ARBA" id="ARBA00022803"/>
    </source>
</evidence>
<dbReference type="EMBL" id="FTOE01000008">
    <property type="protein sequence ID" value="SIS93397.1"/>
    <property type="molecule type" value="Genomic_DNA"/>
</dbReference>
<evidence type="ECO:0000256" key="3">
    <source>
        <dbReference type="PROSITE-ProRule" id="PRU00339"/>
    </source>
</evidence>
<feature type="transmembrane region" description="Helical" evidence="4">
    <location>
        <begin position="20"/>
        <end position="38"/>
    </location>
</feature>
<dbReference type="PROSITE" id="PS51257">
    <property type="entry name" value="PROKAR_LIPOPROTEIN"/>
    <property type="match status" value="1"/>
</dbReference>
<keyword evidence="4" id="KW-0812">Transmembrane</keyword>
<evidence type="ECO:0000313" key="5">
    <source>
        <dbReference type="EMBL" id="SIS93397.1"/>
    </source>
</evidence>
<feature type="repeat" description="TPR" evidence="3">
    <location>
        <begin position="502"/>
        <end position="535"/>
    </location>
</feature>
<dbReference type="InterPro" id="IPR011990">
    <property type="entry name" value="TPR-like_helical_dom_sf"/>
</dbReference>
<evidence type="ECO:0000256" key="4">
    <source>
        <dbReference type="SAM" id="Phobius"/>
    </source>
</evidence>
<sequence length="582" mass="65445">MTTARVTSTLDRSYIVLKKLLCLIVSTGILTGCATSLVSKETVALAPAWDSTYVAGELNGESLYDLLIAELAGHQQQYDVSLEKYLKQAELTGDPGIIRRAARIAQFTENPDALEKAARIWIQYEPASNEPQALLAGLLIHRKEFKAALPFVKKTFSTENHQILALLNASAGKIPPDATQMYLEMLIQQLKISPRYADLWLTRGIFERHQANPEAALKSFSKAIRFNPDAEIAVLQKADLLKEMGRYNDALKITSSWLKNNPENKQLILIKIQTLYKADKSKSATQESYKLISDFSEDDQLHLYLALLALDFNRLDDSKAMLQTLLKRTGDSALYFYLGLIAEQSNQPEQAIEHYLQVNSGSNILQSYTRSIALLNGATNEQRIAGILDQAIVDHPELGPDLVNLHADWLRSSNLTQSAIRRISEGLATYPDNLPLRYSRAMLRPPEDFSQSEEDFRFILKKDPDNAMALNALGYTLSLYTQRYDEAYALLNKAIQIKPEDPAIMDSIGWVLFKLQRHEEALNFLKKAYEIYPDAEVGSHLISVLITLNKRDKAQEIFAEISSKFPDNPHVTTAQNVINAQK</sequence>
<keyword evidence="2 3" id="KW-0802">TPR repeat</keyword>
<dbReference type="STRING" id="619304.SAMN05421760_10853"/>
<accession>A0A1N7N4U2</accession>
<feature type="repeat" description="TPR" evidence="3">
    <location>
        <begin position="197"/>
        <end position="230"/>
    </location>
</feature>
<keyword evidence="6" id="KW-1185">Reference proteome</keyword>
<dbReference type="RefSeq" id="WP_054341189.1">
    <property type="nucleotide sequence ID" value="NZ_FTOE01000008.1"/>
</dbReference>